<dbReference type="PRINTS" id="PR01955">
    <property type="entry name" value="LANCFRANKIA"/>
</dbReference>
<name>A0ABW1CSR5_9ACTN</name>
<gene>
    <name evidence="1" type="ORF">ACFPZ3_28755</name>
</gene>
<dbReference type="InterPro" id="IPR007822">
    <property type="entry name" value="LANC-like"/>
</dbReference>
<protein>
    <submittedName>
        <fullName evidence="1">Lanthionine synthetase C family protein</fullName>
    </submittedName>
</protein>
<dbReference type="SUPFAM" id="SSF158745">
    <property type="entry name" value="LanC-like"/>
    <property type="match status" value="1"/>
</dbReference>
<dbReference type="SMART" id="SM01260">
    <property type="entry name" value="LANC_like"/>
    <property type="match status" value="1"/>
</dbReference>
<dbReference type="InterPro" id="IPR033889">
    <property type="entry name" value="LanC"/>
</dbReference>
<dbReference type="Proteomes" id="UP001596058">
    <property type="component" value="Unassembled WGS sequence"/>
</dbReference>
<dbReference type="EMBL" id="JBHSPA010000031">
    <property type="protein sequence ID" value="MFC5827871.1"/>
    <property type="molecule type" value="Genomic_DNA"/>
</dbReference>
<dbReference type="Pfam" id="PF05147">
    <property type="entry name" value="LANC_like"/>
    <property type="match status" value="1"/>
</dbReference>
<organism evidence="1 2">
    <name type="scientific">Nonomuraea insulae</name>
    <dbReference type="NCBI Taxonomy" id="1616787"/>
    <lineage>
        <taxon>Bacteria</taxon>
        <taxon>Bacillati</taxon>
        <taxon>Actinomycetota</taxon>
        <taxon>Actinomycetes</taxon>
        <taxon>Streptosporangiales</taxon>
        <taxon>Streptosporangiaceae</taxon>
        <taxon>Nonomuraea</taxon>
    </lineage>
</organism>
<evidence type="ECO:0000313" key="2">
    <source>
        <dbReference type="Proteomes" id="UP001596058"/>
    </source>
</evidence>
<reference evidence="2" key="1">
    <citation type="journal article" date="2019" name="Int. J. Syst. Evol. Microbiol.">
        <title>The Global Catalogue of Microorganisms (GCM) 10K type strain sequencing project: providing services to taxonomists for standard genome sequencing and annotation.</title>
        <authorList>
            <consortium name="The Broad Institute Genomics Platform"/>
            <consortium name="The Broad Institute Genome Sequencing Center for Infectious Disease"/>
            <person name="Wu L."/>
            <person name="Ma J."/>
        </authorList>
    </citation>
    <scope>NUCLEOTIDE SEQUENCE [LARGE SCALE GENOMIC DNA]</scope>
    <source>
        <strain evidence="2">CCUG 53903</strain>
    </source>
</reference>
<keyword evidence="2" id="KW-1185">Reference proteome</keyword>
<dbReference type="RefSeq" id="WP_379517371.1">
    <property type="nucleotide sequence ID" value="NZ_JBHSPA010000031.1"/>
</dbReference>
<evidence type="ECO:0000313" key="1">
    <source>
        <dbReference type="EMBL" id="MFC5827871.1"/>
    </source>
</evidence>
<accession>A0ABW1CSR5</accession>
<dbReference type="PRINTS" id="PR01950">
    <property type="entry name" value="LANCSUPER"/>
</dbReference>
<proteinExistence type="predicted"/>
<dbReference type="Gene3D" id="1.50.10.20">
    <property type="match status" value="1"/>
</dbReference>
<comment type="caution">
    <text evidence="1">The sequence shown here is derived from an EMBL/GenBank/DDBJ whole genome shotgun (WGS) entry which is preliminary data.</text>
</comment>
<dbReference type="CDD" id="cd04793">
    <property type="entry name" value="LanC"/>
    <property type="match status" value="1"/>
</dbReference>
<sequence>MLPTETIAPALELADRVIQRIGTTGDVLRHAERAAGQATYPAGWFRPGLSYGHAGLALLRLEAARAGIGEAEAAYDFLREAVASTGSEPLESAGLFGGTAGLALVMAECAREEPRFGPSLDRLHDQLARQVRGTPWPRVERGIADEHYDLISGAAGILAYLASVERPGAEVRGAAEELADYLIWLSRPADGAGTPRRWLLTPDFYPPLDSYHELYPHGYLNLGLSHGVPGMAAALAAAWRAGIRRPGMEAGIEALTSWIRGAHRRDEHGPLWPDGIAIDSGGAELPARDHCDQIAWCYGTAGVSASLLTVATCTDDAELRGAAVEAFEAVLRRTRKTACLSPTLCHGHAGILLLCLEFADVSEHARAMAPVLLDELIAYADPARPLLFADQERAGVFVDDPSLLTGATGVALVLLAAAAERRPGWFLAFTAR</sequence>